<dbReference type="PANTHER" id="PTHR13627:SF31">
    <property type="entry name" value="RIBITOL 5-PHOSPHATE TRANSFERASE FKRP"/>
    <property type="match status" value="1"/>
</dbReference>
<dbReference type="InterPro" id="IPR007074">
    <property type="entry name" value="LicD/FKTN/FKRP_NTP_transf"/>
</dbReference>
<evidence type="ECO:0000313" key="2">
    <source>
        <dbReference type="EMBL" id="MCI2227775.1"/>
    </source>
</evidence>
<feature type="domain" description="LicD/FKTN/FKRP nucleotidyltransferase" evidence="1">
    <location>
        <begin position="29"/>
        <end position="131"/>
    </location>
</feature>
<dbReference type="AlphaFoldDB" id="A0A9X2AK42"/>
<organism evidence="2 3">
    <name type="scientific">Polaribacter marinus</name>
    <dbReference type="NCBI Taxonomy" id="2916838"/>
    <lineage>
        <taxon>Bacteria</taxon>
        <taxon>Pseudomonadati</taxon>
        <taxon>Bacteroidota</taxon>
        <taxon>Flavobacteriia</taxon>
        <taxon>Flavobacteriales</taxon>
        <taxon>Flavobacteriaceae</taxon>
    </lineage>
</organism>
<evidence type="ECO:0000259" key="1">
    <source>
        <dbReference type="Pfam" id="PF04991"/>
    </source>
</evidence>
<accession>A0A9X2AK42</accession>
<sequence>MYKISLTGKNKTEALQLLKDVASVLHSCKLDYWLEGGTLLGIIRENRLLPWDNDVDISMMVPKKKQLNNLIVTLKKSGFRIRVRTIQKNTKPLIKNNVRIIKVRNKHFFGLLKGNVCLEIFIKYNIEGNAYWQVGEKVKNVPFKFYDTLKTVKFNDYNFLIPEKAIEYLTYRYGDWQTPKKEWDTFKDDNALK</sequence>
<dbReference type="EMBL" id="JAKQYM010000001">
    <property type="protein sequence ID" value="MCI2227775.1"/>
    <property type="molecule type" value="Genomic_DNA"/>
</dbReference>
<dbReference type="Pfam" id="PF04991">
    <property type="entry name" value="LicD"/>
    <property type="match status" value="1"/>
</dbReference>
<dbReference type="PANTHER" id="PTHR13627">
    <property type="entry name" value="FUKUTIN RELATED PROTEIN"/>
    <property type="match status" value="1"/>
</dbReference>
<proteinExistence type="predicted"/>
<evidence type="ECO:0000313" key="3">
    <source>
        <dbReference type="Proteomes" id="UP001139369"/>
    </source>
</evidence>
<name>A0A9X2AK42_9FLAO</name>
<reference evidence="2" key="1">
    <citation type="submission" date="2022-02" db="EMBL/GenBank/DDBJ databases">
        <title>Polaribacter sp. MSW13, isolated from seawater.</title>
        <authorList>
            <person name="Kristyanto S."/>
            <person name="Jung J."/>
            <person name="Jeon C.O."/>
        </authorList>
    </citation>
    <scope>NUCLEOTIDE SEQUENCE</scope>
    <source>
        <strain evidence="2">MSW13</strain>
    </source>
</reference>
<gene>
    <name evidence="2" type="ORF">MC378_01260</name>
</gene>
<protein>
    <submittedName>
        <fullName evidence="2">LicD family protein</fullName>
    </submittedName>
</protein>
<dbReference type="Proteomes" id="UP001139369">
    <property type="component" value="Unassembled WGS sequence"/>
</dbReference>
<comment type="caution">
    <text evidence="2">The sequence shown here is derived from an EMBL/GenBank/DDBJ whole genome shotgun (WGS) entry which is preliminary data.</text>
</comment>
<keyword evidence="3" id="KW-1185">Reference proteome</keyword>
<dbReference type="RefSeq" id="WP_242176896.1">
    <property type="nucleotide sequence ID" value="NZ_JAKQYM010000001.1"/>
</dbReference>
<dbReference type="InterPro" id="IPR052613">
    <property type="entry name" value="LicD_transferase"/>
</dbReference>
<dbReference type="GO" id="GO:0009100">
    <property type="term" value="P:glycoprotein metabolic process"/>
    <property type="evidence" value="ECO:0007669"/>
    <property type="project" value="UniProtKB-ARBA"/>
</dbReference>